<feature type="compositionally biased region" description="Low complexity" evidence="1">
    <location>
        <begin position="206"/>
        <end position="221"/>
    </location>
</feature>
<keyword evidence="3" id="KW-1185">Reference proteome</keyword>
<protein>
    <submittedName>
        <fullName evidence="2">Uncharacterized protein</fullName>
    </submittedName>
</protein>
<reference evidence="2" key="1">
    <citation type="journal article" date="2020" name="bioRxiv">
        <title>Comparative genomics of Chlamydomonas.</title>
        <authorList>
            <person name="Craig R.J."/>
            <person name="Hasan A.R."/>
            <person name="Ness R.W."/>
            <person name="Keightley P.D."/>
        </authorList>
    </citation>
    <scope>NUCLEOTIDE SEQUENCE</scope>
    <source>
        <strain evidence="2">CCAP 11/173</strain>
    </source>
</reference>
<feature type="region of interest" description="Disordered" evidence="1">
    <location>
        <begin position="587"/>
        <end position="614"/>
    </location>
</feature>
<feature type="region of interest" description="Disordered" evidence="1">
    <location>
        <begin position="435"/>
        <end position="455"/>
    </location>
</feature>
<feature type="region of interest" description="Disordered" evidence="1">
    <location>
        <begin position="1"/>
        <end position="21"/>
    </location>
</feature>
<comment type="caution">
    <text evidence="2">The sequence shown here is derived from an EMBL/GenBank/DDBJ whole genome shotgun (WGS) entry which is preliminary data.</text>
</comment>
<dbReference type="OrthoDB" id="559374at2759"/>
<evidence type="ECO:0000313" key="3">
    <source>
        <dbReference type="Proteomes" id="UP000613740"/>
    </source>
</evidence>
<evidence type="ECO:0000256" key="1">
    <source>
        <dbReference type="SAM" id="MobiDB-lite"/>
    </source>
</evidence>
<evidence type="ECO:0000313" key="2">
    <source>
        <dbReference type="EMBL" id="KAG2429977.1"/>
    </source>
</evidence>
<dbReference type="AlphaFoldDB" id="A0A835SRD7"/>
<accession>A0A835SRD7</accession>
<proteinExistence type="predicted"/>
<feature type="region of interest" description="Disordered" evidence="1">
    <location>
        <begin position="39"/>
        <end position="64"/>
    </location>
</feature>
<dbReference type="EMBL" id="JAEHOD010000082">
    <property type="protein sequence ID" value="KAG2429977.1"/>
    <property type="molecule type" value="Genomic_DNA"/>
</dbReference>
<name>A0A835SRD7_9CHLO</name>
<feature type="compositionally biased region" description="Polar residues" evidence="1">
    <location>
        <begin position="1"/>
        <end position="19"/>
    </location>
</feature>
<sequence>MVQGRGQSQQMTPRSSRAGSGTVLLGSLRSAGQRVVQALSKKGRVRGHAAPAAAPRAATSRRMPPATSLHVMPTFRLISHINNLRDEESHLTQLVREAAAAYEHFLGCVPSLQGTVSSEARVRAALRAMLQPSTIDHAEMTMCGGSPEDAELLCRAAAHLKSLEQAKGHLAAVQSQLHAALNNLHDRTAMSLAAAATRSSSGTASRAACPAAAQPPQFQAPGPLPAVMNPVAATRQRHHHHHQRNPSSSSSACSSGTSSTARTVIVRDGDEDEAIMCDSAGTATTATATASSSRAAGSSSCRYGQYKLCPPQHLAAELALTSPMLLSGRRRASRRADAAVRSLFPSSCSYSPVTEGAAAHPEVQQVGGASLGAAVGTFTSISLDGGAHRFGVPAEGCAAAAAAAARATSSQRHHRRHHTVVLWEENGCDDKAAELQQAAEPPRRQDQPDAGAGTGAAGASTLVLCDLIARDVYHPESRSRPLDLVGVLGRRQQQQGTGTATIRNAAAANTSCSSSNHPATISPLLPGGGILPANYHATPAAAAWFESMRQKRAAAEAQAASVASPAAASSGRVLVVDLLAADPFPAASERPQHHQQQDCRSSASPASPPPPPPAYEECWQHATLACTSAGQDCCCTGGVTAHTGGSGGGTWTGDCSATAAAIRCGSMPCTPAWASAAHYAAAGDEMVMAACGAAAHMQLDGCSADGYGYGYSWHGDHRYQQAASAGRCEEFEDLYDVPLSSPAAGRAAGATFQATAAWHAAGHAQQQQQQQQEGQELEQAQAQEAGADCSCWEAACGDDADMLEALLAEGAGHAYACVMVGDVPFTYCTKAVFTPPRKLAWQQRLC</sequence>
<feature type="compositionally biased region" description="Low complexity" evidence="1">
    <location>
        <begin position="49"/>
        <end position="64"/>
    </location>
</feature>
<dbReference type="Proteomes" id="UP000613740">
    <property type="component" value="Unassembled WGS sequence"/>
</dbReference>
<feature type="compositionally biased region" description="Low complexity" evidence="1">
    <location>
        <begin position="245"/>
        <end position="261"/>
    </location>
</feature>
<feature type="region of interest" description="Disordered" evidence="1">
    <location>
        <begin position="206"/>
        <end position="261"/>
    </location>
</feature>
<feature type="compositionally biased region" description="Basic residues" evidence="1">
    <location>
        <begin position="235"/>
        <end position="244"/>
    </location>
</feature>
<gene>
    <name evidence="2" type="ORF">HYH02_013928</name>
</gene>
<organism evidence="2 3">
    <name type="scientific">Chlamydomonas schloesseri</name>
    <dbReference type="NCBI Taxonomy" id="2026947"/>
    <lineage>
        <taxon>Eukaryota</taxon>
        <taxon>Viridiplantae</taxon>
        <taxon>Chlorophyta</taxon>
        <taxon>core chlorophytes</taxon>
        <taxon>Chlorophyceae</taxon>
        <taxon>CS clade</taxon>
        <taxon>Chlamydomonadales</taxon>
        <taxon>Chlamydomonadaceae</taxon>
        <taxon>Chlamydomonas</taxon>
    </lineage>
</organism>